<dbReference type="EMBL" id="HG002310">
    <property type="protein sequence ID" value="CDF41141.1"/>
    <property type="molecule type" value="Genomic_DNA"/>
</dbReference>
<dbReference type="Gramene" id="CDF41141">
    <property type="protein sequence ID" value="CDF41141"/>
    <property type="gene ID" value="CHC_T00007695001"/>
</dbReference>
<dbReference type="Pfam" id="PF11427">
    <property type="entry name" value="HTH_Tnp_Tc3_1"/>
    <property type="match status" value="1"/>
</dbReference>
<dbReference type="SUPFAM" id="SSF46689">
    <property type="entry name" value="Homeodomain-like"/>
    <property type="match status" value="1"/>
</dbReference>
<dbReference type="PhylomeDB" id="R7QUI3"/>
<evidence type="ECO:0000313" key="3">
    <source>
        <dbReference type="Proteomes" id="UP000012073"/>
    </source>
</evidence>
<dbReference type="GeneID" id="17319153"/>
<dbReference type="KEGG" id="ccp:CHC_T00007695001"/>
<sequence length="147" mass="17069">MPRGKLLSDLEKGEIVAMKRECMSIPEIARTLSRSPRAVQNFCKHPKRVDAQKGARNASKKRLLLRDASKGEKSCKELKLCLDIGIGVRRIQQILRATPHQKYKKMLKRPQMLERHKVSRLEWSKKYCREGVRIGARLFSQMRKNST</sequence>
<dbReference type="Proteomes" id="UP000012073">
    <property type="component" value="Unassembled WGS sequence"/>
</dbReference>
<feature type="domain" description="Tc3 transposase DNA binding" evidence="1">
    <location>
        <begin position="3"/>
        <end position="47"/>
    </location>
</feature>
<reference evidence="3" key="1">
    <citation type="journal article" date="2013" name="Proc. Natl. Acad. Sci. U.S.A.">
        <title>Genome structure and metabolic features in the red seaweed Chondrus crispus shed light on evolution of the Archaeplastida.</title>
        <authorList>
            <person name="Collen J."/>
            <person name="Porcel B."/>
            <person name="Carre W."/>
            <person name="Ball S.G."/>
            <person name="Chaparro C."/>
            <person name="Tonon T."/>
            <person name="Barbeyron T."/>
            <person name="Michel G."/>
            <person name="Noel B."/>
            <person name="Valentin K."/>
            <person name="Elias M."/>
            <person name="Artiguenave F."/>
            <person name="Arun A."/>
            <person name="Aury J.M."/>
            <person name="Barbosa-Neto J.F."/>
            <person name="Bothwell J.H."/>
            <person name="Bouget F.Y."/>
            <person name="Brillet L."/>
            <person name="Cabello-Hurtado F."/>
            <person name="Capella-Gutierrez S."/>
            <person name="Charrier B."/>
            <person name="Cladiere L."/>
            <person name="Cock J.M."/>
            <person name="Coelho S.M."/>
            <person name="Colleoni C."/>
            <person name="Czjzek M."/>
            <person name="Da Silva C."/>
            <person name="Delage L."/>
            <person name="Denoeud F."/>
            <person name="Deschamps P."/>
            <person name="Dittami S.M."/>
            <person name="Gabaldon T."/>
            <person name="Gachon C.M."/>
            <person name="Groisillier A."/>
            <person name="Herve C."/>
            <person name="Jabbari K."/>
            <person name="Katinka M."/>
            <person name="Kloareg B."/>
            <person name="Kowalczyk N."/>
            <person name="Labadie K."/>
            <person name="Leblanc C."/>
            <person name="Lopez P.J."/>
            <person name="McLachlan D.H."/>
            <person name="Meslet-Cladiere L."/>
            <person name="Moustafa A."/>
            <person name="Nehr Z."/>
            <person name="Nyvall Collen P."/>
            <person name="Panaud O."/>
            <person name="Partensky F."/>
            <person name="Poulain J."/>
            <person name="Rensing S.A."/>
            <person name="Rousvoal S."/>
            <person name="Samson G."/>
            <person name="Symeonidi A."/>
            <person name="Weissenbach J."/>
            <person name="Zambounis A."/>
            <person name="Wincker P."/>
            <person name="Boyen C."/>
        </authorList>
    </citation>
    <scope>NUCLEOTIDE SEQUENCE [LARGE SCALE GENOMIC DNA]</scope>
    <source>
        <strain evidence="3">cv. Stackhouse</strain>
    </source>
</reference>
<accession>R7QUI3</accession>
<dbReference type="GO" id="GO:0003677">
    <property type="term" value="F:DNA binding"/>
    <property type="evidence" value="ECO:0007669"/>
    <property type="project" value="InterPro"/>
</dbReference>
<dbReference type="InterPro" id="IPR009057">
    <property type="entry name" value="Homeodomain-like_sf"/>
</dbReference>
<dbReference type="Gene3D" id="1.10.10.60">
    <property type="entry name" value="Homeodomain-like"/>
    <property type="match status" value="1"/>
</dbReference>
<proteinExistence type="predicted"/>
<organism evidence="2 3">
    <name type="scientific">Chondrus crispus</name>
    <name type="common">Carrageen Irish moss</name>
    <name type="synonym">Polymorpha crispa</name>
    <dbReference type="NCBI Taxonomy" id="2769"/>
    <lineage>
        <taxon>Eukaryota</taxon>
        <taxon>Rhodophyta</taxon>
        <taxon>Florideophyceae</taxon>
        <taxon>Rhodymeniophycidae</taxon>
        <taxon>Gigartinales</taxon>
        <taxon>Gigartinaceae</taxon>
        <taxon>Chondrus</taxon>
    </lineage>
</organism>
<dbReference type="RefSeq" id="XP_005711435.1">
    <property type="nucleotide sequence ID" value="XM_005711378.1"/>
</dbReference>
<protein>
    <recommendedName>
        <fullName evidence="1">Tc3 transposase DNA binding domain-containing protein</fullName>
    </recommendedName>
</protein>
<dbReference type="OrthoDB" id="8018481at2759"/>
<evidence type="ECO:0000313" key="2">
    <source>
        <dbReference type="EMBL" id="CDF41141.1"/>
    </source>
</evidence>
<keyword evidence="3" id="KW-1185">Reference proteome</keyword>
<dbReference type="InterPro" id="IPR025898">
    <property type="entry name" value="Tc3_transposase_DNA-bd_dom"/>
</dbReference>
<evidence type="ECO:0000259" key="1">
    <source>
        <dbReference type="Pfam" id="PF11427"/>
    </source>
</evidence>
<dbReference type="AlphaFoldDB" id="R7QUI3"/>
<name>R7QUI3_CHOCR</name>
<gene>
    <name evidence="2" type="ORF">CHC_T00007695001</name>
</gene>